<dbReference type="InterPro" id="IPR002504">
    <property type="entry name" value="NADK"/>
</dbReference>
<feature type="non-terminal residue" evidence="5">
    <location>
        <position position="1"/>
    </location>
</feature>
<dbReference type="PANTHER" id="PTHR20275:SF0">
    <property type="entry name" value="NAD KINASE"/>
    <property type="match status" value="1"/>
</dbReference>
<dbReference type="InterPro" id="IPR016064">
    <property type="entry name" value="NAD/diacylglycerol_kinase_sf"/>
</dbReference>
<evidence type="ECO:0000256" key="3">
    <source>
        <dbReference type="ARBA" id="ARBA00022857"/>
    </source>
</evidence>
<proteinExistence type="predicted"/>
<keyword evidence="2" id="KW-0418">Kinase</keyword>
<protein>
    <recommendedName>
        <fullName evidence="6">NAD kinase</fullName>
    </recommendedName>
</protein>
<organism evidence="5">
    <name type="scientific">marine metagenome</name>
    <dbReference type="NCBI Taxonomy" id="408172"/>
    <lineage>
        <taxon>unclassified sequences</taxon>
        <taxon>metagenomes</taxon>
        <taxon>ecological metagenomes</taxon>
    </lineage>
</organism>
<dbReference type="EMBL" id="UINC01188221">
    <property type="protein sequence ID" value="SVE01328.1"/>
    <property type="molecule type" value="Genomic_DNA"/>
</dbReference>
<dbReference type="NCBIfam" id="NF003406">
    <property type="entry name" value="PRK04761.1"/>
    <property type="match status" value="1"/>
</dbReference>
<dbReference type="PANTHER" id="PTHR20275">
    <property type="entry name" value="NAD KINASE"/>
    <property type="match status" value="1"/>
</dbReference>
<dbReference type="InterPro" id="IPR017438">
    <property type="entry name" value="ATP-NAD_kinase_N"/>
</dbReference>
<keyword evidence="1" id="KW-0808">Transferase</keyword>
<gene>
    <name evidence="5" type="ORF">METZ01_LOCUS454182</name>
</gene>
<dbReference type="InterPro" id="IPR017437">
    <property type="entry name" value="ATP-NAD_kinase_PpnK-typ_C"/>
</dbReference>
<sequence>MKFHFISSTASDAIKAKEEYIKVYKQTDPELADIIIPIGGDGILLKSLHDFNDLNKPFFGINYGSVGFLMNSKSNKNLKELIKNSKSTDLKPLKMIAINEGNNTHESIAYNEVSLMRQSHQASKFQIKINDIKRMNELICDGVLVSTSAGSTAYNLSAHGSILPLDSKLLALTPISAFRPRRWRGALLSEKSIIKISVLNFKDRNVSVTADNIEYRNIKEVTIQSSEDKNCKILFDNNHSIEDKILN</sequence>
<dbReference type="SUPFAM" id="SSF111331">
    <property type="entry name" value="NAD kinase/diacylglycerol kinase-like"/>
    <property type="match status" value="1"/>
</dbReference>
<dbReference type="GO" id="GO:0019674">
    <property type="term" value="P:NAD+ metabolic process"/>
    <property type="evidence" value="ECO:0007669"/>
    <property type="project" value="InterPro"/>
</dbReference>
<dbReference type="GO" id="GO:0006741">
    <property type="term" value="P:NADP+ biosynthetic process"/>
    <property type="evidence" value="ECO:0007669"/>
    <property type="project" value="InterPro"/>
</dbReference>
<dbReference type="GO" id="GO:0003951">
    <property type="term" value="F:NAD+ kinase activity"/>
    <property type="evidence" value="ECO:0007669"/>
    <property type="project" value="InterPro"/>
</dbReference>
<accession>A0A383A2X8</accession>
<dbReference type="AlphaFoldDB" id="A0A383A2X8"/>
<evidence type="ECO:0000256" key="4">
    <source>
        <dbReference type="ARBA" id="ARBA00023027"/>
    </source>
</evidence>
<name>A0A383A2X8_9ZZZZ</name>
<feature type="non-terminal residue" evidence="5">
    <location>
        <position position="247"/>
    </location>
</feature>
<evidence type="ECO:0000256" key="2">
    <source>
        <dbReference type="ARBA" id="ARBA00022777"/>
    </source>
</evidence>
<dbReference type="Pfam" id="PF20143">
    <property type="entry name" value="NAD_kinase_C"/>
    <property type="match status" value="1"/>
</dbReference>
<dbReference type="Gene3D" id="2.60.200.30">
    <property type="entry name" value="Probable inorganic polyphosphate/atp-NAD kinase, domain 2"/>
    <property type="match status" value="1"/>
</dbReference>
<dbReference type="Pfam" id="PF01513">
    <property type="entry name" value="NAD_kinase"/>
    <property type="match status" value="1"/>
</dbReference>
<evidence type="ECO:0000256" key="1">
    <source>
        <dbReference type="ARBA" id="ARBA00022679"/>
    </source>
</evidence>
<dbReference type="Gene3D" id="3.40.50.10330">
    <property type="entry name" value="Probable inorganic polyphosphate/atp-NAD kinase, domain 1"/>
    <property type="match status" value="1"/>
</dbReference>
<reference evidence="5" key="1">
    <citation type="submission" date="2018-05" db="EMBL/GenBank/DDBJ databases">
        <authorList>
            <person name="Lanie J.A."/>
            <person name="Ng W.-L."/>
            <person name="Kazmierczak K.M."/>
            <person name="Andrzejewski T.M."/>
            <person name="Davidsen T.M."/>
            <person name="Wayne K.J."/>
            <person name="Tettelin H."/>
            <person name="Glass J.I."/>
            <person name="Rusch D."/>
            <person name="Podicherti R."/>
            <person name="Tsui H.-C.T."/>
            <person name="Winkler M.E."/>
        </authorList>
    </citation>
    <scope>NUCLEOTIDE SEQUENCE</scope>
</reference>
<keyword evidence="3" id="KW-0521">NADP</keyword>
<evidence type="ECO:0000313" key="5">
    <source>
        <dbReference type="EMBL" id="SVE01328.1"/>
    </source>
</evidence>
<keyword evidence="4" id="KW-0520">NAD</keyword>
<evidence type="ECO:0008006" key="6">
    <source>
        <dbReference type="Google" id="ProtNLM"/>
    </source>
</evidence>